<protein>
    <submittedName>
        <fullName evidence="1">Uncharacterized protein</fullName>
    </submittedName>
</protein>
<name>A0ABD2NRQ8_9CUCU</name>
<dbReference type="EMBL" id="JABFTP020000144">
    <property type="protein sequence ID" value="KAL3281184.1"/>
    <property type="molecule type" value="Genomic_DNA"/>
</dbReference>
<organism evidence="1 2">
    <name type="scientific">Cryptolaemus montrouzieri</name>
    <dbReference type="NCBI Taxonomy" id="559131"/>
    <lineage>
        <taxon>Eukaryota</taxon>
        <taxon>Metazoa</taxon>
        <taxon>Ecdysozoa</taxon>
        <taxon>Arthropoda</taxon>
        <taxon>Hexapoda</taxon>
        <taxon>Insecta</taxon>
        <taxon>Pterygota</taxon>
        <taxon>Neoptera</taxon>
        <taxon>Endopterygota</taxon>
        <taxon>Coleoptera</taxon>
        <taxon>Polyphaga</taxon>
        <taxon>Cucujiformia</taxon>
        <taxon>Coccinelloidea</taxon>
        <taxon>Coccinellidae</taxon>
        <taxon>Scymninae</taxon>
        <taxon>Scymnini</taxon>
        <taxon>Cryptolaemus</taxon>
    </lineage>
</organism>
<proteinExistence type="predicted"/>
<dbReference type="AlphaFoldDB" id="A0ABD2NRQ8"/>
<accession>A0ABD2NRQ8</accession>
<dbReference type="InterPro" id="IPR032727">
    <property type="entry name" value="CLAMP"/>
</dbReference>
<sequence length="233" mass="27314">MKNKQVFDILKRGFSSSEVNVENYLAYSFETVEDEKEGEEKPRKILREPPCKIKWPRICMNDYLSDADLKVLNDVKEKKEIKSFIEARIPKTCKEPAKTIFKELMYTIIKFSRQHGFNLKQTGALLSHFYLTHMIFTSSYNIAAEKLYLYFKEIMLCHSVASPPDSLKIFSMDESKDIMKFFCRIYLRNLPLIRSMCLPNFAFYLDTFLEAEAPLPKKSTIAKAEKPKKTKKK</sequence>
<comment type="caution">
    <text evidence="1">The sequence shown here is derived from an EMBL/GenBank/DDBJ whole genome shotgun (WGS) entry which is preliminary data.</text>
</comment>
<dbReference type="Pfam" id="PF14769">
    <property type="entry name" value="CLAMP"/>
    <property type="match status" value="1"/>
</dbReference>
<keyword evidence="2" id="KW-1185">Reference proteome</keyword>
<evidence type="ECO:0000313" key="1">
    <source>
        <dbReference type="EMBL" id="KAL3281184.1"/>
    </source>
</evidence>
<dbReference type="PANTHER" id="PTHR28457:SF1">
    <property type="entry name" value="CILIA- AND FLAGELLA-ASSOCIATED PROTEIN 119"/>
    <property type="match status" value="1"/>
</dbReference>
<gene>
    <name evidence="1" type="ORF">HHI36_004401</name>
</gene>
<evidence type="ECO:0000313" key="2">
    <source>
        <dbReference type="Proteomes" id="UP001516400"/>
    </source>
</evidence>
<reference evidence="1 2" key="1">
    <citation type="journal article" date="2021" name="BMC Biol.">
        <title>Horizontally acquired antibacterial genes associated with adaptive radiation of ladybird beetles.</title>
        <authorList>
            <person name="Li H.S."/>
            <person name="Tang X.F."/>
            <person name="Huang Y.H."/>
            <person name="Xu Z.Y."/>
            <person name="Chen M.L."/>
            <person name="Du X.Y."/>
            <person name="Qiu B.Y."/>
            <person name="Chen P.T."/>
            <person name="Zhang W."/>
            <person name="Slipinski A."/>
            <person name="Escalona H.E."/>
            <person name="Waterhouse R.M."/>
            <person name="Zwick A."/>
            <person name="Pang H."/>
        </authorList>
    </citation>
    <scope>NUCLEOTIDE SEQUENCE [LARGE SCALE GENOMIC DNA]</scope>
    <source>
        <strain evidence="1">SYSU2018</strain>
    </source>
</reference>
<dbReference type="Proteomes" id="UP001516400">
    <property type="component" value="Unassembled WGS sequence"/>
</dbReference>
<dbReference type="PANTHER" id="PTHR28457">
    <property type="entry name" value="COILED-COIL DOMAIN-CONTAINING PROTEIN 189"/>
    <property type="match status" value="1"/>
</dbReference>